<evidence type="ECO:0000256" key="3">
    <source>
        <dbReference type="ARBA" id="ARBA00023274"/>
    </source>
</evidence>
<dbReference type="GO" id="GO:0005840">
    <property type="term" value="C:ribosome"/>
    <property type="evidence" value="ECO:0007669"/>
    <property type="project" value="UniProtKB-KW"/>
</dbReference>
<keyword evidence="5" id="KW-1185">Reference proteome</keyword>
<evidence type="ECO:0000256" key="2">
    <source>
        <dbReference type="ARBA" id="ARBA00022980"/>
    </source>
</evidence>
<dbReference type="OrthoDB" id="441444at2759"/>
<sequence length="359" mass="39140">MLRSSLLASSAGRTMAQRSSPLITSLSAQLSGLRIAATTTTTTTTTTSSSSSSFHTSAAANAKVSRYVKSLRRVQKHFARQLQKPKPEDVDPVLGRSNVPFIERMKAALVESDNLAFGLTTTEAEKIVFGAEYASTIRTATSSTISTSQGPISGAGSSSFGVSSDLADASLQVSGSAAGSSAFSGLAIKTKEDAAKREAILRIVSMQNSSLDSRKKFAVDFAVKEFSRFEGDTGSSEVQAAVATIKIHFLVTHLKENKKDLRSKRTLQQLISDRQGILKYLRRAHPKRYYWAIEKLGLNDAAITNEFNLSGRYFEKYQFFGPNTLSIRDSKKERMAKIKYARMEKKAQKFLAATGSSRK</sequence>
<proteinExistence type="inferred from homology"/>
<dbReference type="Pfam" id="PF00312">
    <property type="entry name" value="Ribosomal_S15"/>
    <property type="match status" value="1"/>
</dbReference>
<dbReference type="RefSeq" id="XP_031853575.1">
    <property type="nucleotide sequence ID" value="XM_031997684.1"/>
</dbReference>
<dbReference type="GO" id="GO:0006412">
    <property type="term" value="P:translation"/>
    <property type="evidence" value="ECO:0007669"/>
    <property type="project" value="InterPro"/>
</dbReference>
<dbReference type="GO" id="GO:0005737">
    <property type="term" value="C:cytoplasm"/>
    <property type="evidence" value="ECO:0007669"/>
    <property type="project" value="UniProtKB-ARBA"/>
</dbReference>
<keyword evidence="2" id="KW-0689">Ribosomal protein</keyword>
<dbReference type="InterPro" id="IPR009068">
    <property type="entry name" value="uS15_NS1_RNA-bd_sf"/>
</dbReference>
<evidence type="ECO:0000313" key="4">
    <source>
        <dbReference type="EMBL" id="VVT51047.1"/>
    </source>
</evidence>
<gene>
    <name evidence="4" type="ORF">SAPINGB_P002966</name>
</gene>
<dbReference type="AlphaFoldDB" id="A0A5E8BKE8"/>
<dbReference type="SUPFAM" id="SSF47060">
    <property type="entry name" value="S15/NS1 RNA-binding domain"/>
    <property type="match status" value="1"/>
</dbReference>
<evidence type="ECO:0000313" key="5">
    <source>
        <dbReference type="Proteomes" id="UP000398389"/>
    </source>
</evidence>
<dbReference type="GeneID" id="43581784"/>
<dbReference type="InterPro" id="IPR000589">
    <property type="entry name" value="Ribosomal_uS15"/>
</dbReference>
<accession>A0A5E8BKE8</accession>
<dbReference type="InterPro" id="IPR005290">
    <property type="entry name" value="Ribosomal_uS15_bac-type"/>
</dbReference>
<protein>
    <recommendedName>
        <fullName evidence="6">Ribosomal protein S15</fullName>
    </recommendedName>
</protein>
<dbReference type="Proteomes" id="UP000398389">
    <property type="component" value="Unassembled WGS sequence"/>
</dbReference>
<evidence type="ECO:0008006" key="6">
    <source>
        <dbReference type="Google" id="ProtNLM"/>
    </source>
</evidence>
<organism evidence="4 5">
    <name type="scientific">Magnusiomyces paraingens</name>
    <dbReference type="NCBI Taxonomy" id="2606893"/>
    <lineage>
        <taxon>Eukaryota</taxon>
        <taxon>Fungi</taxon>
        <taxon>Dikarya</taxon>
        <taxon>Ascomycota</taxon>
        <taxon>Saccharomycotina</taxon>
        <taxon>Dipodascomycetes</taxon>
        <taxon>Dipodascales</taxon>
        <taxon>Dipodascaceae</taxon>
        <taxon>Magnusiomyces</taxon>
    </lineage>
</organism>
<dbReference type="HAMAP" id="MF_01343_B">
    <property type="entry name" value="Ribosomal_uS15_B"/>
    <property type="match status" value="1"/>
</dbReference>
<evidence type="ECO:0000256" key="1">
    <source>
        <dbReference type="ARBA" id="ARBA00008434"/>
    </source>
</evidence>
<dbReference type="GO" id="GO:1990904">
    <property type="term" value="C:ribonucleoprotein complex"/>
    <property type="evidence" value="ECO:0007669"/>
    <property type="project" value="UniProtKB-KW"/>
</dbReference>
<reference evidence="4 5" key="1">
    <citation type="submission" date="2019-09" db="EMBL/GenBank/DDBJ databases">
        <authorList>
            <person name="Brejova B."/>
        </authorList>
    </citation>
    <scope>NUCLEOTIDE SEQUENCE [LARGE SCALE GENOMIC DNA]</scope>
</reference>
<dbReference type="EMBL" id="CABVLU010000002">
    <property type="protein sequence ID" value="VVT51047.1"/>
    <property type="molecule type" value="Genomic_DNA"/>
</dbReference>
<dbReference type="PANTHER" id="PTHR23321:SF26">
    <property type="entry name" value="SMALL RIBOSOMAL SUBUNIT PROTEIN US15M"/>
    <property type="match status" value="1"/>
</dbReference>
<comment type="similarity">
    <text evidence="1">Belongs to the universal ribosomal protein uS15 family.</text>
</comment>
<dbReference type="PROSITE" id="PS00362">
    <property type="entry name" value="RIBOSOMAL_S15"/>
    <property type="match status" value="1"/>
</dbReference>
<keyword evidence="3" id="KW-0687">Ribonucleoprotein</keyword>
<dbReference type="GO" id="GO:0003735">
    <property type="term" value="F:structural constituent of ribosome"/>
    <property type="evidence" value="ECO:0007669"/>
    <property type="project" value="InterPro"/>
</dbReference>
<dbReference type="NCBIfam" id="TIGR00952">
    <property type="entry name" value="S15_bact"/>
    <property type="match status" value="1"/>
</dbReference>
<name>A0A5E8BKE8_9ASCO</name>
<dbReference type="SMART" id="SM01387">
    <property type="entry name" value="Ribosomal_S15"/>
    <property type="match status" value="1"/>
</dbReference>
<dbReference type="PANTHER" id="PTHR23321">
    <property type="entry name" value="RIBOSOMAL PROTEIN S15, BACTERIAL AND ORGANELLAR"/>
    <property type="match status" value="1"/>
</dbReference>
<dbReference type="Gene3D" id="1.10.287.10">
    <property type="entry name" value="S15/NS1, RNA-binding"/>
    <property type="match status" value="1"/>
</dbReference>
<dbReference type="CDD" id="cd00353">
    <property type="entry name" value="Ribosomal_S15p_S13e"/>
    <property type="match status" value="1"/>
</dbReference>